<dbReference type="GO" id="GO:0005886">
    <property type="term" value="C:plasma membrane"/>
    <property type="evidence" value="ECO:0007669"/>
    <property type="project" value="UniProtKB-SubCell"/>
</dbReference>
<dbReference type="Pfam" id="PF01478">
    <property type="entry name" value="Peptidase_A24"/>
    <property type="match status" value="1"/>
</dbReference>
<keyword evidence="5 7" id="KW-1133">Transmembrane helix</keyword>
<dbReference type="Proteomes" id="UP000176803">
    <property type="component" value="Unassembled WGS sequence"/>
</dbReference>
<feature type="transmembrane region" description="Helical" evidence="7">
    <location>
        <begin position="219"/>
        <end position="251"/>
    </location>
</feature>
<dbReference type="PANTHER" id="PTHR30487">
    <property type="entry name" value="TYPE 4 PREPILIN-LIKE PROTEINS LEADER PEPTIDE-PROCESSING ENZYME"/>
    <property type="match status" value="1"/>
</dbReference>
<evidence type="ECO:0000256" key="6">
    <source>
        <dbReference type="ARBA" id="ARBA00023136"/>
    </source>
</evidence>
<comment type="caution">
    <text evidence="10">The sequence shown here is derived from an EMBL/GenBank/DDBJ whole genome shotgun (WGS) entry which is preliminary data.</text>
</comment>
<comment type="similarity">
    <text evidence="2">Belongs to the peptidase A24 family.</text>
</comment>
<evidence type="ECO:0000259" key="9">
    <source>
        <dbReference type="Pfam" id="PF06750"/>
    </source>
</evidence>
<protein>
    <recommendedName>
        <fullName evidence="12">Prepilin peptidase</fullName>
    </recommendedName>
</protein>
<dbReference type="Gene3D" id="1.20.120.1220">
    <property type="match status" value="1"/>
</dbReference>
<evidence type="ECO:0000256" key="7">
    <source>
        <dbReference type="SAM" id="Phobius"/>
    </source>
</evidence>
<evidence type="ECO:0000313" key="11">
    <source>
        <dbReference type="Proteomes" id="UP000176803"/>
    </source>
</evidence>
<dbReference type="GO" id="GO:0006465">
    <property type="term" value="P:signal peptide processing"/>
    <property type="evidence" value="ECO:0007669"/>
    <property type="project" value="TreeGrafter"/>
</dbReference>
<feature type="transmembrane region" description="Helical" evidence="7">
    <location>
        <begin position="112"/>
        <end position="133"/>
    </location>
</feature>
<feature type="transmembrane region" description="Helical" evidence="7">
    <location>
        <begin position="263"/>
        <end position="280"/>
    </location>
</feature>
<proteinExistence type="inferred from homology"/>
<dbReference type="PANTHER" id="PTHR30487:SF0">
    <property type="entry name" value="PREPILIN LEADER PEPTIDASE_N-METHYLTRANSFERASE-RELATED"/>
    <property type="match status" value="1"/>
</dbReference>
<evidence type="ECO:0000256" key="2">
    <source>
        <dbReference type="ARBA" id="ARBA00005801"/>
    </source>
</evidence>
<dbReference type="Pfam" id="PF06750">
    <property type="entry name" value="A24_N_bact"/>
    <property type="match status" value="1"/>
</dbReference>
<sequence>MLVFFLFILGLAVGSFLNVLIDRIPNDESPFAGRSYCDKCKKTLKWYDMVPVLSFLILKGKCRYCRAHISFYYPLVELITGIMFVLMYQFTIHNSQFTSSTIEQFSNLTINYLYYLFILSSFIVIFFTDLKYGIIPDKIVYPAIIISFFFLFFTLREFLQLRSGQAWLSFPLQPAILVQLATLGVYANRFLSALGSFAFFLILYLITRGKGMGFGDVKLAFLLGIILGFPKIIAAFYLAFLTGAIVGSILIVWGKKKLKGGTIPFGPFLIIGAVLSLFFGEKIIRLASLWLSF</sequence>
<evidence type="ECO:0000256" key="4">
    <source>
        <dbReference type="ARBA" id="ARBA00022692"/>
    </source>
</evidence>
<reference evidence="10 11" key="1">
    <citation type="journal article" date="2016" name="Nat. Commun.">
        <title>Thousands of microbial genomes shed light on interconnected biogeochemical processes in an aquifer system.</title>
        <authorList>
            <person name="Anantharaman K."/>
            <person name="Brown C.T."/>
            <person name="Hug L.A."/>
            <person name="Sharon I."/>
            <person name="Castelle C.J."/>
            <person name="Probst A.J."/>
            <person name="Thomas B.C."/>
            <person name="Singh A."/>
            <person name="Wilkins M.J."/>
            <person name="Karaoz U."/>
            <person name="Brodie E.L."/>
            <person name="Williams K.H."/>
            <person name="Hubbard S.S."/>
            <person name="Banfield J.F."/>
        </authorList>
    </citation>
    <scope>NUCLEOTIDE SEQUENCE [LARGE SCALE GENOMIC DNA]</scope>
</reference>
<feature type="transmembrane region" description="Helical" evidence="7">
    <location>
        <begin position="190"/>
        <end position="207"/>
    </location>
</feature>
<name>A0A1F7I0G9_9BACT</name>
<feature type="transmembrane region" description="Helical" evidence="7">
    <location>
        <begin position="139"/>
        <end position="159"/>
    </location>
</feature>
<comment type="subcellular location">
    <subcellularLocation>
        <location evidence="1">Cell membrane</location>
        <topology evidence="1">Multi-pass membrane protein</topology>
    </subcellularLocation>
</comment>
<keyword evidence="4 7" id="KW-0812">Transmembrane</keyword>
<dbReference type="EMBL" id="MGAC01000051">
    <property type="protein sequence ID" value="OGK36863.1"/>
    <property type="molecule type" value="Genomic_DNA"/>
</dbReference>
<evidence type="ECO:0000313" key="10">
    <source>
        <dbReference type="EMBL" id="OGK36863.1"/>
    </source>
</evidence>
<accession>A0A1F7I0G9</accession>
<evidence type="ECO:0000256" key="5">
    <source>
        <dbReference type="ARBA" id="ARBA00022989"/>
    </source>
</evidence>
<dbReference type="InterPro" id="IPR000045">
    <property type="entry name" value="Prepilin_IV_endopep_pep"/>
</dbReference>
<gene>
    <name evidence="10" type="ORF">A3F03_00750</name>
</gene>
<evidence type="ECO:0008006" key="12">
    <source>
        <dbReference type="Google" id="ProtNLM"/>
    </source>
</evidence>
<dbReference type="GO" id="GO:0004190">
    <property type="term" value="F:aspartic-type endopeptidase activity"/>
    <property type="evidence" value="ECO:0007669"/>
    <property type="project" value="InterPro"/>
</dbReference>
<keyword evidence="3" id="KW-1003">Cell membrane</keyword>
<keyword evidence="6 7" id="KW-0472">Membrane</keyword>
<organism evidence="10 11">
    <name type="scientific">Candidatus Roizmanbacteria bacterium RIFCSPHIGHO2_12_FULL_41_11</name>
    <dbReference type="NCBI Taxonomy" id="1802052"/>
    <lineage>
        <taxon>Bacteria</taxon>
        <taxon>Candidatus Roizmaniibacteriota</taxon>
    </lineage>
</organism>
<evidence type="ECO:0000259" key="8">
    <source>
        <dbReference type="Pfam" id="PF01478"/>
    </source>
</evidence>
<feature type="transmembrane region" description="Helical" evidence="7">
    <location>
        <begin position="71"/>
        <end position="91"/>
    </location>
</feature>
<feature type="domain" description="Prepilin type IV endopeptidase peptidase" evidence="8">
    <location>
        <begin position="117"/>
        <end position="247"/>
    </location>
</feature>
<feature type="domain" description="Prepilin peptidase A24 N-terminal" evidence="9">
    <location>
        <begin position="8"/>
        <end position="88"/>
    </location>
</feature>
<dbReference type="InterPro" id="IPR050882">
    <property type="entry name" value="Prepilin_peptidase/N-MTase"/>
</dbReference>
<evidence type="ECO:0000256" key="1">
    <source>
        <dbReference type="ARBA" id="ARBA00004651"/>
    </source>
</evidence>
<evidence type="ECO:0000256" key="3">
    <source>
        <dbReference type="ARBA" id="ARBA00022475"/>
    </source>
</evidence>
<dbReference type="AlphaFoldDB" id="A0A1F7I0G9"/>
<dbReference type="InterPro" id="IPR010627">
    <property type="entry name" value="Prepilin_pept_A24_N"/>
</dbReference>